<dbReference type="EMBL" id="BLXT01000117">
    <property type="protein sequence ID" value="GFN74464.1"/>
    <property type="molecule type" value="Genomic_DNA"/>
</dbReference>
<evidence type="ECO:0000256" key="1">
    <source>
        <dbReference type="SAM" id="MobiDB-lite"/>
    </source>
</evidence>
<evidence type="ECO:0000313" key="2">
    <source>
        <dbReference type="EMBL" id="GFN74464.1"/>
    </source>
</evidence>
<name>A0AAV3XUF1_9GAST</name>
<protein>
    <submittedName>
        <fullName evidence="2">Uncharacterized protein</fullName>
    </submittedName>
</protein>
<feature type="compositionally biased region" description="Low complexity" evidence="1">
    <location>
        <begin position="51"/>
        <end position="62"/>
    </location>
</feature>
<sequence>MFQVQEIWSWYSWLDISNIPTKKEDAGDIATGPQVGTTKDSAIAHEELQVSPTPSSATTSSTKADEHRIELMSS</sequence>
<keyword evidence="3" id="KW-1185">Reference proteome</keyword>
<gene>
    <name evidence="2" type="ORF">PoB_000097000</name>
</gene>
<accession>A0AAV3XUF1</accession>
<comment type="caution">
    <text evidence="2">The sequence shown here is derived from an EMBL/GenBank/DDBJ whole genome shotgun (WGS) entry which is preliminary data.</text>
</comment>
<feature type="region of interest" description="Disordered" evidence="1">
    <location>
        <begin position="45"/>
        <end position="74"/>
    </location>
</feature>
<proteinExistence type="predicted"/>
<reference evidence="2 3" key="1">
    <citation type="journal article" date="2021" name="Elife">
        <title>Chloroplast acquisition without the gene transfer in kleptoplastic sea slugs, Plakobranchus ocellatus.</title>
        <authorList>
            <person name="Maeda T."/>
            <person name="Takahashi S."/>
            <person name="Yoshida T."/>
            <person name="Shimamura S."/>
            <person name="Takaki Y."/>
            <person name="Nagai Y."/>
            <person name="Toyoda A."/>
            <person name="Suzuki Y."/>
            <person name="Arimoto A."/>
            <person name="Ishii H."/>
            <person name="Satoh N."/>
            <person name="Nishiyama T."/>
            <person name="Hasebe M."/>
            <person name="Maruyama T."/>
            <person name="Minagawa J."/>
            <person name="Obokata J."/>
            <person name="Shigenobu S."/>
        </authorList>
    </citation>
    <scope>NUCLEOTIDE SEQUENCE [LARGE SCALE GENOMIC DNA]</scope>
</reference>
<dbReference type="AlphaFoldDB" id="A0AAV3XUF1"/>
<feature type="compositionally biased region" description="Basic and acidic residues" evidence="1">
    <location>
        <begin position="63"/>
        <end position="74"/>
    </location>
</feature>
<dbReference type="Proteomes" id="UP000735302">
    <property type="component" value="Unassembled WGS sequence"/>
</dbReference>
<evidence type="ECO:0000313" key="3">
    <source>
        <dbReference type="Proteomes" id="UP000735302"/>
    </source>
</evidence>
<organism evidence="2 3">
    <name type="scientific">Plakobranchus ocellatus</name>
    <dbReference type="NCBI Taxonomy" id="259542"/>
    <lineage>
        <taxon>Eukaryota</taxon>
        <taxon>Metazoa</taxon>
        <taxon>Spiralia</taxon>
        <taxon>Lophotrochozoa</taxon>
        <taxon>Mollusca</taxon>
        <taxon>Gastropoda</taxon>
        <taxon>Heterobranchia</taxon>
        <taxon>Euthyneura</taxon>
        <taxon>Panpulmonata</taxon>
        <taxon>Sacoglossa</taxon>
        <taxon>Placobranchoidea</taxon>
        <taxon>Plakobranchidae</taxon>
        <taxon>Plakobranchus</taxon>
    </lineage>
</organism>